<evidence type="ECO:0000313" key="3">
    <source>
        <dbReference type="Proteomes" id="UP000182257"/>
    </source>
</evidence>
<dbReference type="EMBL" id="FNRF01000005">
    <property type="protein sequence ID" value="SEA78957.1"/>
    <property type="molecule type" value="Genomic_DNA"/>
</dbReference>
<proteinExistence type="predicted"/>
<name>A0A1H4E2B2_XYLRU</name>
<accession>A0A1H4E2B2</accession>
<reference evidence="2 3" key="1">
    <citation type="submission" date="2016-10" db="EMBL/GenBank/DDBJ databases">
        <authorList>
            <person name="de Groot N.N."/>
        </authorList>
    </citation>
    <scope>NUCLEOTIDE SEQUENCE [LARGE SCALE GENOMIC DNA]</scope>
    <source>
        <strain evidence="2 3">D31d</strain>
    </source>
</reference>
<feature type="signal peptide" evidence="1">
    <location>
        <begin position="1"/>
        <end position="19"/>
    </location>
</feature>
<dbReference type="AlphaFoldDB" id="A0A1H4E2B2"/>
<dbReference type="OrthoDB" id="1068013at2"/>
<evidence type="ECO:0000313" key="2">
    <source>
        <dbReference type="EMBL" id="SEA78957.1"/>
    </source>
</evidence>
<feature type="chain" id="PRO_5010311046" description="DUF3836 domain-containing protein" evidence="1">
    <location>
        <begin position="20"/>
        <end position="184"/>
    </location>
</feature>
<dbReference type="InterPro" id="IPR024339">
    <property type="entry name" value="DUF3836"/>
</dbReference>
<evidence type="ECO:0000256" key="1">
    <source>
        <dbReference type="SAM" id="SignalP"/>
    </source>
</evidence>
<gene>
    <name evidence="2" type="ORF">SAMN05216462_2527</name>
</gene>
<dbReference type="Proteomes" id="UP000182257">
    <property type="component" value="Unassembled WGS sequence"/>
</dbReference>
<dbReference type="RefSeq" id="WP_033149576.1">
    <property type="nucleotide sequence ID" value="NZ_FNRF01000005.1"/>
</dbReference>
<dbReference type="Gene3D" id="2.40.128.720">
    <property type="match status" value="1"/>
</dbReference>
<protein>
    <recommendedName>
        <fullName evidence="4">DUF3836 domain-containing protein</fullName>
    </recommendedName>
</protein>
<dbReference type="Pfam" id="PF12930">
    <property type="entry name" value="DUF3836"/>
    <property type="match status" value="1"/>
</dbReference>
<keyword evidence="1" id="KW-0732">Signal</keyword>
<sequence length="184" mass="21335">MKKFMISSMMCLMALTSNAQVMTSATVDKIFDTVSQANDAEFVYNADRDADGKIATMVVYQEQPQRKGNFTLKPIYRYQYNYAADGMLTSRTKYVWRKNQWQCAGRHSYSLDAGFYTATYSRWNKKKADFDEPVGKITYTLMPDESIASVACYTRQRSKTDLQLEWQAPVESHTLNMDYYLTQK</sequence>
<organism evidence="2 3">
    <name type="scientific">Xylanibacter ruminicola</name>
    <name type="common">Prevotella ruminicola</name>
    <dbReference type="NCBI Taxonomy" id="839"/>
    <lineage>
        <taxon>Bacteria</taxon>
        <taxon>Pseudomonadati</taxon>
        <taxon>Bacteroidota</taxon>
        <taxon>Bacteroidia</taxon>
        <taxon>Bacteroidales</taxon>
        <taxon>Prevotellaceae</taxon>
        <taxon>Xylanibacter</taxon>
    </lineage>
</organism>
<evidence type="ECO:0008006" key="4">
    <source>
        <dbReference type="Google" id="ProtNLM"/>
    </source>
</evidence>